<protein>
    <submittedName>
        <fullName evidence="3">Uncharacterized protein</fullName>
    </submittedName>
</protein>
<name>A0A1B6E1P2_9HEMI</name>
<proteinExistence type="predicted"/>
<dbReference type="AlphaFoldDB" id="A0A1B6E1P2"/>
<gene>
    <name evidence="3" type="ORF">g.37645</name>
</gene>
<feature type="region of interest" description="Disordered" evidence="2">
    <location>
        <begin position="24"/>
        <end position="50"/>
    </location>
</feature>
<accession>A0A1B6E1P2</accession>
<reference evidence="3" key="1">
    <citation type="submission" date="2015-12" db="EMBL/GenBank/DDBJ databases">
        <title>De novo transcriptome assembly of four potential Pierce s Disease insect vectors from Arizona vineyards.</title>
        <authorList>
            <person name="Tassone E.E."/>
        </authorList>
    </citation>
    <scope>NUCLEOTIDE SEQUENCE</scope>
</reference>
<evidence type="ECO:0000256" key="1">
    <source>
        <dbReference type="SAM" id="Coils"/>
    </source>
</evidence>
<feature type="coiled-coil region" evidence="1">
    <location>
        <begin position="168"/>
        <end position="202"/>
    </location>
</feature>
<dbReference type="EMBL" id="GEDC01005491">
    <property type="protein sequence ID" value="JAS31807.1"/>
    <property type="molecule type" value="Transcribed_RNA"/>
</dbReference>
<evidence type="ECO:0000256" key="2">
    <source>
        <dbReference type="SAM" id="MobiDB-lite"/>
    </source>
</evidence>
<feature type="non-terminal residue" evidence="3">
    <location>
        <position position="217"/>
    </location>
</feature>
<evidence type="ECO:0000313" key="3">
    <source>
        <dbReference type="EMBL" id="JAS31807.1"/>
    </source>
</evidence>
<organism evidence="3">
    <name type="scientific">Clastoptera arizonana</name>
    <name type="common">Arizona spittle bug</name>
    <dbReference type="NCBI Taxonomy" id="38151"/>
    <lineage>
        <taxon>Eukaryota</taxon>
        <taxon>Metazoa</taxon>
        <taxon>Ecdysozoa</taxon>
        <taxon>Arthropoda</taxon>
        <taxon>Hexapoda</taxon>
        <taxon>Insecta</taxon>
        <taxon>Pterygota</taxon>
        <taxon>Neoptera</taxon>
        <taxon>Paraneoptera</taxon>
        <taxon>Hemiptera</taxon>
        <taxon>Auchenorrhyncha</taxon>
        <taxon>Cercopoidea</taxon>
        <taxon>Clastopteridae</taxon>
        <taxon>Clastoptera</taxon>
    </lineage>
</organism>
<keyword evidence="1" id="KW-0175">Coiled coil</keyword>
<sequence>MDQKQNASFWGCVIGKNKWSDFIKPQESDNQEEKSLINKPSKEMKDKKIANIENNNNVYKKKYKTNSSFVILSSNQKPKRVDSSLTSPNFKYGQDKLNLKQVKKRSDIIHLYDNNLKHKKAVLLPASKFKIPAKCNNQKILDEIYVNLIKIKGQNKKEKNFDEKVTTEEKKNSKITKLSLKVKSLENQILSLENTAKKMDKDVMSVKKTSLTSKRGI</sequence>